<dbReference type="Pfam" id="PF05721">
    <property type="entry name" value="PhyH"/>
    <property type="match status" value="1"/>
</dbReference>
<evidence type="ECO:0000313" key="1">
    <source>
        <dbReference type="EMBL" id="SVB52729.1"/>
    </source>
</evidence>
<dbReference type="SUPFAM" id="SSF51197">
    <property type="entry name" value="Clavaminate synthase-like"/>
    <property type="match status" value="1"/>
</dbReference>
<dbReference type="GO" id="GO:0046872">
    <property type="term" value="F:metal ion binding"/>
    <property type="evidence" value="ECO:0007669"/>
    <property type="project" value="UniProtKB-ARBA"/>
</dbReference>
<dbReference type="EMBL" id="UINC01045681">
    <property type="protein sequence ID" value="SVB52729.1"/>
    <property type="molecule type" value="Genomic_DNA"/>
</dbReference>
<proteinExistence type="predicted"/>
<reference evidence="1" key="1">
    <citation type="submission" date="2018-05" db="EMBL/GenBank/DDBJ databases">
        <authorList>
            <person name="Lanie J.A."/>
            <person name="Ng W.-L."/>
            <person name="Kazmierczak K.M."/>
            <person name="Andrzejewski T.M."/>
            <person name="Davidsen T.M."/>
            <person name="Wayne K.J."/>
            <person name="Tettelin H."/>
            <person name="Glass J.I."/>
            <person name="Rusch D."/>
            <person name="Podicherti R."/>
            <person name="Tsui H.-C.T."/>
            <person name="Winkler M.E."/>
        </authorList>
    </citation>
    <scope>NUCLEOTIDE SEQUENCE</scope>
</reference>
<dbReference type="AlphaFoldDB" id="A0A382EQS9"/>
<dbReference type="InterPro" id="IPR008775">
    <property type="entry name" value="Phytyl_CoA_dOase-like"/>
</dbReference>
<dbReference type="PANTHER" id="PTHR20883:SF48">
    <property type="entry name" value="ECTOINE DIOXYGENASE"/>
    <property type="match status" value="1"/>
</dbReference>
<dbReference type="GO" id="GO:0016491">
    <property type="term" value="F:oxidoreductase activity"/>
    <property type="evidence" value="ECO:0007669"/>
    <property type="project" value="UniProtKB-ARBA"/>
</dbReference>
<organism evidence="1">
    <name type="scientific">marine metagenome</name>
    <dbReference type="NCBI Taxonomy" id="408172"/>
    <lineage>
        <taxon>unclassified sequences</taxon>
        <taxon>metagenomes</taxon>
        <taxon>ecological metagenomes</taxon>
    </lineage>
</organism>
<accession>A0A382EQS9</accession>
<dbReference type="PANTHER" id="PTHR20883">
    <property type="entry name" value="PHYTANOYL-COA DIOXYGENASE DOMAIN CONTAINING 1"/>
    <property type="match status" value="1"/>
</dbReference>
<evidence type="ECO:0008006" key="2">
    <source>
        <dbReference type="Google" id="ProtNLM"/>
    </source>
</evidence>
<dbReference type="Gene3D" id="2.60.120.620">
    <property type="entry name" value="q2cbj1_9rhob like domain"/>
    <property type="match status" value="1"/>
</dbReference>
<protein>
    <recommendedName>
        <fullName evidence="2">Fe2OG dioxygenase domain-containing protein</fullName>
    </recommendedName>
</protein>
<name>A0A382EQS9_9ZZZZ</name>
<feature type="non-terminal residue" evidence="1">
    <location>
        <position position="1"/>
    </location>
</feature>
<gene>
    <name evidence="1" type="ORF">METZ01_LOCUS205583</name>
</gene>
<sequence>VHKLTSEQRKQYEDKGFVAPLDALTKNEAEEVKSEIEFIEKKWPNKLEGLGRNYVHLISPIFDKVVHNSKILDAVESIIGKNILACGTTLFIKDPDETGFVSFHQDAKYIGLEPHNWVTAWIAVTDSNKENGCMRMWSGTHKTNLKNHTEKFDYNKGNLLTRGQTVENVPLEETESVVLKAGQMSLHHPRIVHGSGVNKSKERRIGFVIQSYIGSNVEQVLGKMYVQQARGNDLYNHHKHVERPRVTMGQSGIEIRKKANEELSKIFYVGLNKEGKF</sequence>